<accession>A0A518EPF3</accession>
<dbReference type="Proteomes" id="UP000320390">
    <property type="component" value="Chromosome"/>
</dbReference>
<protein>
    <submittedName>
        <fullName evidence="2">Transmembrane protein (PGPGW)</fullName>
    </submittedName>
</protein>
<evidence type="ECO:0000313" key="2">
    <source>
        <dbReference type="EMBL" id="QDV05969.1"/>
    </source>
</evidence>
<keyword evidence="3" id="KW-1185">Reference proteome</keyword>
<dbReference type="InterPro" id="IPR019099">
    <property type="entry name" value="Uncharacterised_PGPGW_TM"/>
</dbReference>
<name>A0A518EPF3_9BACT</name>
<dbReference type="RefSeq" id="WP_145195730.1">
    <property type="nucleotide sequence ID" value="NZ_CP036434.1"/>
</dbReference>
<keyword evidence="1" id="KW-1133">Transmembrane helix</keyword>
<reference evidence="2 3" key="1">
    <citation type="submission" date="2019-02" db="EMBL/GenBank/DDBJ databases">
        <title>Deep-cultivation of Planctomycetes and their phenomic and genomic characterization uncovers novel biology.</title>
        <authorList>
            <person name="Wiegand S."/>
            <person name="Jogler M."/>
            <person name="Boedeker C."/>
            <person name="Pinto D."/>
            <person name="Vollmers J."/>
            <person name="Rivas-Marin E."/>
            <person name="Kohn T."/>
            <person name="Peeters S.H."/>
            <person name="Heuer A."/>
            <person name="Rast P."/>
            <person name="Oberbeckmann S."/>
            <person name="Bunk B."/>
            <person name="Jeske O."/>
            <person name="Meyerdierks A."/>
            <person name="Storesund J.E."/>
            <person name="Kallscheuer N."/>
            <person name="Luecker S."/>
            <person name="Lage O.M."/>
            <person name="Pohl T."/>
            <person name="Merkel B.J."/>
            <person name="Hornburger P."/>
            <person name="Mueller R.-W."/>
            <person name="Bruemmer F."/>
            <person name="Labrenz M."/>
            <person name="Spormann A.M."/>
            <person name="Op den Camp H."/>
            <person name="Overmann J."/>
            <person name="Amann R."/>
            <person name="Jetten M.S.M."/>
            <person name="Mascher T."/>
            <person name="Medema M.H."/>
            <person name="Devos D.P."/>
            <person name="Kaster A.-K."/>
            <person name="Ovreas L."/>
            <person name="Rohde M."/>
            <person name="Galperin M.Y."/>
            <person name="Jogler C."/>
        </authorList>
    </citation>
    <scope>NUCLEOTIDE SEQUENCE [LARGE SCALE GENOMIC DNA]</scope>
    <source>
        <strain evidence="2 3">Poly30</strain>
    </source>
</reference>
<dbReference type="OrthoDB" id="9800130at2"/>
<dbReference type="EMBL" id="CP036434">
    <property type="protein sequence ID" value="QDV05969.1"/>
    <property type="molecule type" value="Genomic_DNA"/>
</dbReference>
<evidence type="ECO:0000256" key="1">
    <source>
        <dbReference type="SAM" id="Phobius"/>
    </source>
</evidence>
<gene>
    <name evidence="2" type="ORF">Poly30_14720</name>
</gene>
<sequence length="154" mass="17554">MGIASGWTERFQTYFAEHHALFGWLTTGSVVFLVVSLFGLPWLIGRLPSDYFTADGQERIHRERRERNTHRALAFLLHGIRNLVGVVVALAGVAMLVLPGQGILAILVGMMLIDYPFKHRFERWLIAKPTIHRPLNWLRRKVDREPFVIADGGP</sequence>
<dbReference type="Pfam" id="PF09656">
    <property type="entry name" value="PGPGW"/>
    <property type="match status" value="1"/>
</dbReference>
<keyword evidence="1" id="KW-0472">Membrane</keyword>
<organism evidence="2 3">
    <name type="scientific">Saltatorellus ferox</name>
    <dbReference type="NCBI Taxonomy" id="2528018"/>
    <lineage>
        <taxon>Bacteria</taxon>
        <taxon>Pseudomonadati</taxon>
        <taxon>Planctomycetota</taxon>
        <taxon>Planctomycetia</taxon>
        <taxon>Planctomycetia incertae sedis</taxon>
        <taxon>Saltatorellus</taxon>
    </lineage>
</organism>
<keyword evidence="1 2" id="KW-0812">Transmembrane</keyword>
<evidence type="ECO:0000313" key="3">
    <source>
        <dbReference type="Proteomes" id="UP000320390"/>
    </source>
</evidence>
<dbReference type="AlphaFoldDB" id="A0A518EPF3"/>
<feature type="transmembrane region" description="Helical" evidence="1">
    <location>
        <begin position="83"/>
        <end position="113"/>
    </location>
</feature>
<feature type="transmembrane region" description="Helical" evidence="1">
    <location>
        <begin position="21"/>
        <end position="44"/>
    </location>
</feature>
<proteinExistence type="predicted"/>